<keyword evidence="5" id="KW-1185">Reference proteome</keyword>
<feature type="compositionally biased region" description="Basic and acidic residues" evidence="1">
    <location>
        <begin position="622"/>
        <end position="639"/>
    </location>
</feature>
<evidence type="ECO:0000256" key="2">
    <source>
        <dbReference type="SAM" id="Phobius"/>
    </source>
</evidence>
<feature type="region of interest" description="Disordered" evidence="1">
    <location>
        <begin position="1069"/>
        <end position="1096"/>
    </location>
</feature>
<feature type="compositionally biased region" description="Basic residues" evidence="1">
    <location>
        <begin position="76"/>
        <end position="86"/>
    </location>
</feature>
<dbReference type="STRING" id="542762.A0A4S4EUC1"/>
<gene>
    <name evidence="4" type="ORF">TEA_027985</name>
</gene>
<dbReference type="InterPro" id="IPR001214">
    <property type="entry name" value="SET_dom"/>
</dbReference>
<dbReference type="Pfam" id="PF06749">
    <property type="entry name" value="DUF1218"/>
    <property type="match status" value="1"/>
</dbReference>
<dbReference type="Pfam" id="PF00856">
    <property type="entry name" value="SET"/>
    <property type="match status" value="1"/>
</dbReference>
<keyword evidence="2" id="KW-0812">Transmembrane</keyword>
<feature type="compositionally biased region" description="Basic and acidic residues" evidence="1">
    <location>
        <begin position="395"/>
        <end position="418"/>
    </location>
</feature>
<dbReference type="CDD" id="cd10531">
    <property type="entry name" value="SET_SETD2-like"/>
    <property type="match status" value="1"/>
</dbReference>
<feature type="compositionally biased region" description="Basic and acidic residues" evidence="1">
    <location>
        <begin position="441"/>
        <end position="489"/>
    </location>
</feature>
<dbReference type="PANTHER" id="PTHR46655">
    <property type="entry name" value="HISTONE-LYSINE N-METHYLTRANSFERASE ATXR3"/>
    <property type="match status" value="1"/>
</dbReference>
<dbReference type="Pfam" id="PF25531">
    <property type="entry name" value="GYF_ATXR3"/>
    <property type="match status" value="1"/>
</dbReference>
<dbReference type="Gene3D" id="2.170.270.10">
    <property type="entry name" value="SET domain"/>
    <property type="match status" value="1"/>
</dbReference>
<feature type="region of interest" description="Disordered" evidence="1">
    <location>
        <begin position="1653"/>
        <end position="1770"/>
    </location>
</feature>
<dbReference type="Pfam" id="PF19633">
    <property type="entry name" value="SDG2_C"/>
    <property type="match status" value="1"/>
</dbReference>
<name>A0A4S4EUC1_CAMSN</name>
<feature type="region of interest" description="Disordered" evidence="1">
    <location>
        <begin position="381"/>
        <end position="652"/>
    </location>
</feature>
<feature type="compositionally biased region" description="Basic and acidic residues" evidence="1">
    <location>
        <begin position="186"/>
        <end position="208"/>
    </location>
</feature>
<protein>
    <recommendedName>
        <fullName evidence="3">SET domain-containing protein</fullName>
    </recommendedName>
</protein>
<dbReference type="PANTHER" id="PTHR46655:SF1">
    <property type="entry name" value="HISTONE-LYSINE N-METHYLTRANSFERASE ATXR3"/>
    <property type="match status" value="1"/>
</dbReference>
<accession>A0A4S4EUC1</accession>
<organism evidence="4 5">
    <name type="scientific">Camellia sinensis var. sinensis</name>
    <name type="common">China tea</name>
    <dbReference type="NCBI Taxonomy" id="542762"/>
    <lineage>
        <taxon>Eukaryota</taxon>
        <taxon>Viridiplantae</taxon>
        <taxon>Streptophyta</taxon>
        <taxon>Embryophyta</taxon>
        <taxon>Tracheophyta</taxon>
        <taxon>Spermatophyta</taxon>
        <taxon>Magnoliopsida</taxon>
        <taxon>eudicotyledons</taxon>
        <taxon>Gunneridae</taxon>
        <taxon>Pentapetalae</taxon>
        <taxon>asterids</taxon>
        <taxon>Ericales</taxon>
        <taxon>Theaceae</taxon>
        <taxon>Camellia</taxon>
    </lineage>
</organism>
<feature type="compositionally biased region" description="Basic and acidic residues" evidence="1">
    <location>
        <begin position="516"/>
        <end position="563"/>
    </location>
</feature>
<feature type="compositionally biased region" description="Basic and acidic residues" evidence="1">
    <location>
        <begin position="572"/>
        <end position="585"/>
    </location>
</feature>
<dbReference type="InterPro" id="IPR046341">
    <property type="entry name" value="SET_dom_sf"/>
</dbReference>
<dbReference type="SMART" id="SM00317">
    <property type="entry name" value="SET"/>
    <property type="match status" value="1"/>
</dbReference>
<feature type="transmembrane region" description="Helical" evidence="2">
    <location>
        <begin position="2493"/>
        <end position="2512"/>
    </location>
</feature>
<dbReference type="EMBL" id="SDRB02001872">
    <property type="protein sequence ID" value="THG20528.1"/>
    <property type="molecule type" value="Genomic_DNA"/>
</dbReference>
<dbReference type="InterPro" id="IPR036047">
    <property type="entry name" value="F-box-like_dom_sf"/>
</dbReference>
<dbReference type="Gene3D" id="3.80.10.10">
    <property type="entry name" value="Ribonuclease Inhibitor"/>
    <property type="match status" value="1"/>
</dbReference>
<feature type="compositionally biased region" description="Polar residues" evidence="1">
    <location>
        <begin position="36"/>
        <end position="54"/>
    </location>
</feature>
<feature type="domain" description="SET" evidence="3">
    <location>
        <begin position="1943"/>
        <end position="2087"/>
    </location>
</feature>
<reference evidence="4 5" key="1">
    <citation type="journal article" date="2018" name="Proc. Natl. Acad. Sci. U.S.A.">
        <title>Draft genome sequence of Camellia sinensis var. sinensis provides insights into the evolution of the tea genome and tea quality.</title>
        <authorList>
            <person name="Wei C."/>
            <person name="Yang H."/>
            <person name="Wang S."/>
            <person name="Zhao J."/>
            <person name="Liu C."/>
            <person name="Gao L."/>
            <person name="Xia E."/>
            <person name="Lu Y."/>
            <person name="Tai Y."/>
            <person name="She G."/>
            <person name="Sun J."/>
            <person name="Cao H."/>
            <person name="Tong W."/>
            <person name="Gao Q."/>
            <person name="Li Y."/>
            <person name="Deng W."/>
            <person name="Jiang X."/>
            <person name="Wang W."/>
            <person name="Chen Q."/>
            <person name="Zhang S."/>
            <person name="Li H."/>
            <person name="Wu J."/>
            <person name="Wang P."/>
            <person name="Li P."/>
            <person name="Shi C."/>
            <person name="Zheng F."/>
            <person name="Jian J."/>
            <person name="Huang B."/>
            <person name="Shan D."/>
            <person name="Shi M."/>
            <person name="Fang C."/>
            <person name="Yue Y."/>
            <person name="Li F."/>
            <person name="Li D."/>
            <person name="Wei S."/>
            <person name="Han B."/>
            <person name="Jiang C."/>
            <person name="Yin Y."/>
            <person name="Xia T."/>
            <person name="Zhang Z."/>
            <person name="Bennetzen J.L."/>
            <person name="Zhao S."/>
            <person name="Wan X."/>
        </authorList>
    </citation>
    <scope>NUCLEOTIDE SEQUENCE [LARGE SCALE GENOMIC DNA]</scope>
    <source>
        <strain evidence="5">cv. Shuchazao</strain>
        <tissue evidence="4">Leaf</tissue>
    </source>
</reference>
<evidence type="ECO:0000259" key="3">
    <source>
        <dbReference type="PROSITE" id="PS50280"/>
    </source>
</evidence>
<keyword evidence="2" id="KW-1133">Transmembrane helix</keyword>
<sequence length="2558" mass="289562">MKFFREFGSFCGAATMAAEPAAAPLPQKDVAAPGKSQASSRRSSRPTKPNSTANWKPKLSMISEDGVVVSDNNDRRKTKNTVRCQKKASEKSRSSATARIENGMVNPTASAMEICDQPTPAKGRIRVCVVRGAVIGPSMGDGGVACVPSQHIMEQFSISETFCGVNNGKFNSKPFKVTERKMKMKVKREEFRRKTESGKGDFSSERGKSSNTEVENGEFYRDKVPKEEVEEGELGSFDKFPNGEFIPGKPRKFEIRSEIERGEWPVDNWRKWELEKGEFVPGKWRKEYTDKGEFSSGRCRSDDVSEKCRKGEPEKAEFRLWRGSKAEIEKGEFISERWHKSEVAKDDYRYPKMRRDDSAKDKRWKCERDWTPTTGKYAAEKEFNRSGGLHLKRSSRWETGQERNTRLGSKIVDEEGSFKTEYSNGKNHGRECSSGNRLKRHSNDSDSSDRKHYGEFSDYKFSKSRRLSDDGSRSVHSEKYSCRPVERSKNSSSSRNIFCDRYSSRHYESSLPSRGTYDKHGGSPHHSEWSPRDRACHSDHRGRSPVHRERSPYDRSRHYDHRNLSPSYSERSPQDRGRHHDRTDRTPNFSPLDKGSRPNNYREANQKTGGSDKRSSHYGNKGQEEKLDQKDPHHRDSHISAKASQDRSNLCDGSVSVEKNVDHQSHVDEQSQNQEAHCKESPQVNGTTEELPSMEEDMDICDTPPHVPMVVNSTTGKWFYLDHFGVECGPSKLCVLKVLVEEGFLVSDHLIKHLDSDRWVTVENAVSPLVTLNFPSIVSDTVTQLVCPPEAPGNLLVDVGDTVRCANQLGEEMPSTFPEPTFSPAENSAVFEPLENLHIDERVGALLEGYNVIPGHELEAVGEVLQMTFDHREWQKWGNFEGFTSHWFDSLEQHDHNTGDGLSRYPELAIKEATEMLTALSDRDSAFACGDSSNWFSSLWSCKGGDWKRYDEDAQDRSWKKKFVLNDGYPLCQMPKSGYEDPRRHRKDELYYPSHNRQLDLPPWAFSLPDDWSECNAVGKLSQSKPPVVRGVKGTLLPVIRINACVVKDHGSFVSERCMKVRGKDRYTSRSARAHSGASDVKRSSEEGGGSQSKSFYEQELLGSSRSITSGNIPKDRLCTAYDLQLHLGEWYYLDGAGHERGPLSFSELQVLADQGVIQKNSSVFRKIDKVWVPITSAAEAAEASVKTQQEIIRTSNDTSGVSLTESTGVALGGNGTVSSLFHSLHPQFIGFTRGKLHELVMKSYKSREFAAAINEVLDPWINAKQPKKEMEKYMHNQALISGKRGRLLVDGSEEGYEMEEVPGVQEEWTFDDLCSNAIFHKEDNAGSQIESGSWGLLDGHLLARVFHFLRTDVKSLVFTALTCKHWRAVFKFHKEISRQVDLSSVGPNCTDSMIWKFMNGGYKKEKITSLVLLGCTNISSSMLKEIIQSFPSLSCIDIRGCNQFGDLADIFPNINWVKSRGSHSKLRSLKHINDRTSSVFKGHSGLDSHMDDSSGLRDYFESLDRRDSANQLFHKSLYKRSKLFDARRSSSILSRDAHLRRWAIKKSENSYKRMKEFVATGLKDIMKENTFDFFVPKVAEIEDRMKKGYYARRGLSSVNEDISQMCRDAIKAKNHGDSGDMNHIVTLFIQLATRLEDSSKPYHERDEIMKNWKDDSPAGFGHTTSKYKKKLNKVSERKKIRSNGTFSNNGGSDYGEYASDREIRKRLSRLNKKSMDSGSETSDELDRSSEETKTDSDSTASDSISDSDFQSESGLGGSRGDGYLIADDGFDPLTDEREWGARMTKASLVPPVTRKYEVIDQYVTVADEEEVKRKMQVSLPDDYAEKLCAQRNGTEESDMEIPEVKDYKPRKQLGVEVIEQEVYGIDPYTHNLLLDSMLEGSDWTILDKHLFVEDVLLRTLNKQVLHFTGTGNTPMMYPLRPVIVEILKTAEEDHDFRTIRLSECILKAIDSRPEDNYVAYRKGLGVVCNKEGGFGEDDFVVEFLGEVYPAWKWFEKQDGIRSLQKNSKDPAPEFYNIYLERPKGDADGYDLVVVDAMHKANYASRICHSCRPNCEAKVTAVDGQYQIGIYSVRPIEYGEEITFDYNSVTESKEEYEASVCLCGSQVCRGSYLNLTGEGAFQKVLKEGHGILDRHHLLLEACELNFVSEEDYIDLGRAGLGSCLLGGLPDWLIAYSARLVRFINFERTKLPEEILKHNLEEKRKYFADISIEVEKSDAEVQAEGVYNQRLQNLALTLDKVAVRYVMRCVFGDPKKAPPPLERLSPEAAVSFLWKGEESLVDELIQCMAPHTDDDLLNDLKSKIRAHDPSSSDDIQKELRKSLIWLRDEVRNLPCTYKCRHDAAADLIHIYAHTKCFFRVQEYKAVTSPHVYISPLDLGPKYTDKMGSGFQEYQKKYGVNYCLGQLIYWHNATNAEPDCSLAKSSRGCLSLPDIGSFYAKVQKPSRHRVYGPRTVKFMLSRMQAYLESKPKLLKTGICTREEFQKASPSKQCSLACLFLTWVALAIALALMVIGTKSNHKSRTTCGFTHHHYLSLGGILCFVHAGFSVGYYVTATAAFG</sequence>
<dbReference type="SUPFAM" id="SSF81383">
    <property type="entry name" value="F-box domain"/>
    <property type="match status" value="1"/>
</dbReference>
<evidence type="ECO:0000313" key="4">
    <source>
        <dbReference type="EMBL" id="THG20528.1"/>
    </source>
</evidence>
<dbReference type="InterPro" id="IPR009606">
    <property type="entry name" value="DEAL/Modifying_wall_lignin1/2"/>
</dbReference>
<evidence type="ECO:0000256" key="1">
    <source>
        <dbReference type="SAM" id="MobiDB-lite"/>
    </source>
</evidence>
<feature type="compositionally biased region" description="Low complexity" evidence="1">
    <location>
        <begin position="1738"/>
        <end position="1749"/>
    </location>
</feature>
<evidence type="ECO:0000313" key="5">
    <source>
        <dbReference type="Proteomes" id="UP000306102"/>
    </source>
</evidence>
<dbReference type="InterPro" id="IPR045606">
    <property type="entry name" value="ATXR3_C"/>
</dbReference>
<dbReference type="CDD" id="cd09917">
    <property type="entry name" value="F-box_SF"/>
    <property type="match status" value="1"/>
</dbReference>
<feature type="compositionally biased region" description="Polar residues" evidence="1">
    <location>
        <begin position="1683"/>
        <end position="1692"/>
    </location>
</feature>
<dbReference type="Proteomes" id="UP000306102">
    <property type="component" value="Unassembled WGS sequence"/>
</dbReference>
<proteinExistence type="predicted"/>
<feature type="region of interest" description="Disordered" evidence="1">
    <location>
        <begin position="664"/>
        <end position="690"/>
    </location>
</feature>
<keyword evidence="2" id="KW-0472">Membrane</keyword>
<dbReference type="SUPFAM" id="SSF82199">
    <property type="entry name" value="SET domain"/>
    <property type="match status" value="1"/>
</dbReference>
<dbReference type="InterPro" id="IPR057851">
    <property type="entry name" value="ATXR3_GYF"/>
</dbReference>
<feature type="region of interest" description="Disordered" evidence="1">
    <location>
        <begin position="20"/>
        <end position="101"/>
    </location>
</feature>
<feature type="compositionally biased region" description="Polar residues" evidence="1">
    <location>
        <begin position="597"/>
        <end position="609"/>
    </location>
</feature>
<dbReference type="InterPro" id="IPR032675">
    <property type="entry name" value="LRR_dom_sf"/>
</dbReference>
<feature type="transmembrane region" description="Helical" evidence="2">
    <location>
        <begin position="2532"/>
        <end position="2551"/>
    </location>
</feature>
<feature type="region of interest" description="Disordered" evidence="1">
    <location>
        <begin position="186"/>
        <end position="222"/>
    </location>
</feature>
<feature type="compositionally biased region" description="Basic and acidic residues" evidence="1">
    <location>
        <begin position="1725"/>
        <end position="1737"/>
    </location>
</feature>
<feature type="compositionally biased region" description="Basic residues" evidence="1">
    <location>
        <begin position="1666"/>
        <end position="1682"/>
    </location>
</feature>
<dbReference type="PROSITE" id="PS50280">
    <property type="entry name" value="SET"/>
    <property type="match status" value="1"/>
</dbReference>
<comment type="caution">
    <text evidence="4">The sequence shown here is derived from an EMBL/GenBank/DDBJ whole genome shotgun (WGS) entry which is preliminary data.</text>
</comment>